<reference evidence="10 11" key="1">
    <citation type="submission" date="2014-08" db="EMBL/GenBank/DDBJ databases">
        <title>Porphyromonas gingivicanis strain:COT-022_OH1391 Genome sequencing.</title>
        <authorList>
            <person name="Wallis C."/>
            <person name="Deusch O."/>
            <person name="O'Flynn C."/>
            <person name="Davis I."/>
            <person name="Jospin G."/>
            <person name="Darling A.E."/>
            <person name="Coil D.A."/>
            <person name="Alexiev A."/>
            <person name="Horsfall A."/>
            <person name="Kirkwood N."/>
            <person name="Harris S."/>
            <person name="Eisen J.A."/>
        </authorList>
    </citation>
    <scope>NUCLEOTIDE SEQUENCE [LARGE SCALE GENOMIC DNA]</scope>
    <source>
        <strain evidence="11">COT-022 OH1391</strain>
    </source>
</reference>
<organism evidence="10 11">
    <name type="scientific">Porphyromonas gingivicanis</name>
    <dbReference type="NCBI Taxonomy" id="266762"/>
    <lineage>
        <taxon>Bacteria</taxon>
        <taxon>Pseudomonadati</taxon>
        <taxon>Bacteroidota</taxon>
        <taxon>Bacteroidia</taxon>
        <taxon>Bacteroidales</taxon>
        <taxon>Porphyromonadaceae</taxon>
        <taxon>Porphyromonas</taxon>
    </lineage>
</organism>
<dbReference type="Proteomes" id="UP000030134">
    <property type="component" value="Unassembled WGS sequence"/>
</dbReference>
<dbReference type="Pfam" id="PF02687">
    <property type="entry name" value="FtsX"/>
    <property type="match status" value="1"/>
</dbReference>
<keyword evidence="4 7" id="KW-0812">Transmembrane</keyword>
<evidence type="ECO:0000256" key="5">
    <source>
        <dbReference type="ARBA" id="ARBA00022989"/>
    </source>
</evidence>
<dbReference type="EMBL" id="JQZW01000002">
    <property type="protein sequence ID" value="KGN98943.1"/>
    <property type="molecule type" value="Genomic_DNA"/>
</dbReference>
<dbReference type="Pfam" id="PF12704">
    <property type="entry name" value="MacB_PCD"/>
    <property type="match status" value="1"/>
</dbReference>
<evidence type="ECO:0000256" key="7">
    <source>
        <dbReference type="SAM" id="Phobius"/>
    </source>
</evidence>
<keyword evidence="5 7" id="KW-1133">Transmembrane helix</keyword>
<evidence type="ECO:0000256" key="1">
    <source>
        <dbReference type="ARBA" id="ARBA00004651"/>
    </source>
</evidence>
<evidence type="ECO:0000256" key="6">
    <source>
        <dbReference type="ARBA" id="ARBA00023136"/>
    </source>
</evidence>
<comment type="similarity">
    <text evidence="2">Belongs to the ABC-4 integral membrane protein family. LolC/E subfamily.</text>
</comment>
<comment type="subcellular location">
    <subcellularLocation>
        <location evidence="1">Cell membrane</location>
        <topology evidence="1">Multi-pass membrane protein</topology>
    </subcellularLocation>
</comment>
<feature type="transmembrane region" description="Helical" evidence="7">
    <location>
        <begin position="281"/>
        <end position="306"/>
    </location>
</feature>
<dbReference type="InterPro" id="IPR025857">
    <property type="entry name" value="MacB_PCD"/>
</dbReference>
<dbReference type="RefSeq" id="WP_036882549.1">
    <property type="nucleotide sequence ID" value="NZ_JQZW01000002.1"/>
</dbReference>
<dbReference type="GO" id="GO:0044874">
    <property type="term" value="P:lipoprotein localization to outer membrane"/>
    <property type="evidence" value="ECO:0007669"/>
    <property type="project" value="TreeGrafter"/>
</dbReference>
<evidence type="ECO:0000256" key="3">
    <source>
        <dbReference type="ARBA" id="ARBA00022475"/>
    </source>
</evidence>
<keyword evidence="6 7" id="KW-0472">Membrane</keyword>
<sequence length="416" mass="46017">MNNSHFSWFIARRLSRRKESKGRPITALLRFTIAGIALSLTVMLLTVFVGSGFRQEVRNKITLLTGDIILSNASEGHITSDFFEISDDILLSLQKIEGVKEVRRELQTAGILKTKESYEGVVVTAVNSGESFKRVKDFLLSGSIPAFDDTDTLHNPILLSQETAQKMNLSVGDKVALYLTAEDITMRSFTLAGIVDIPQVGGPLVIAPFSPIARALGTEENQVSQIQLFLDRTTPPDAIVEAIIGELSRSTQITSQSVGWNYAEETLPQIFVWLDMLDSNILLLITLLSLVAAFTLITGLLILILDRTQMVGLLKALGATQQTFRSLFLYLATFIIGRGMLWGNLIALTLSIVQSTTGILSLDPSSYYVSKVPVAWNWLGFILVNIGTFTLSMLFLLFPIRIIARIRSIQTIRFNQ</sequence>
<dbReference type="STRING" id="266762.HQ36_00105"/>
<name>A0A0A2G6P9_9PORP</name>
<dbReference type="PANTHER" id="PTHR30489:SF0">
    <property type="entry name" value="LIPOPROTEIN-RELEASING SYSTEM TRANSMEMBRANE PROTEIN LOLE"/>
    <property type="match status" value="1"/>
</dbReference>
<dbReference type="InterPro" id="IPR051447">
    <property type="entry name" value="Lipoprotein-release_system"/>
</dbReference>
<dbReference type="OrthoDB" id="1522670at2"/>
<feature type="transmembrane region" description="Helical" evidence="7">
    <location>
        <begin position="27"/>
        <end position="53"/>
    </location>
</feature>
<dbReference type="PANTHER" id="PTHR30489">
    <property type="entry name" value="LIPOPROTEIN-RELEASING SYSTEM TRANSMEMBRANE PROTEIN LOLE"/>
    <property type="match status" value="1"/>
</dbReference>
<protein>
    <submittedName>
        <fullName evidence="10">Uncharacterized protein</fullName>
    </submittedName>
</protein>
<dbReference type="InterPro" id="IPR003838">
    <property type="entry name" value="ABC3_permease_C"/>
</dbReference>
<evidence type="ECO:0000256" key="2">
    <source>
        <dbReference type="ARBA" id="ARBA00005236"/>
    </source>
</evidence>
<dbReference type="AlphaFoldDB" id="A0A0A2G6P9"/>
<evidence type="ECO:0000313" key="10">
    <source>
        <dbReference type="EMBL" id="KGN98943.1"/>
    </source>
</evidence>
<keyword evidence="11" id="KW-1185">Reference proteome</keyword>
<proteinExistence type="inferred from homology"/>
<dbReference type="GO" id="GO:0098797">
    <property type="term" value="C:plasma membrane protein complex"/>
    <property type="evidence" value="ECO:0007669"/>
    <property type="project" value="TreeGrafter"/>
</dbReference>
<gene>
    <name evidence="10" type="ORF">HQ36_00105</name>
</gene>
<evidence type="ECO:0000259" key="9">
    <source>
        <dbReference type="Pfam" id="PF12704"/>
    </source>
</evidence>
<dbReference type="eggNOG" id="COG4591">
    <property type="taxonomic scope" value="Bacteria"/>
</dbReference>
<evidence type="ECO:0000256" key="4">
    <source>
        <dbReference type="ARBA" id="ARBA00022692"/>
    </source>
</evidence>
<accession>A0A0A2G6P9</accession>
<feature type="domain" description="MacB-like periplasmic core" evidence="9">
    <location>
        <begin position="32"/>
        <end position="243"/>
    </location>
</feature>
<evidence type="ECO:0000259" key="8">
    <source>
        <dbReference type="Pfam" id="PF02687"/>
    </source>
</evidence>
<feature type="domain" description="ABC3 transporter permease C-terminal" evidence="8">
    <location>
        <begin position="283"/>
        <end position="406"/>
    </location>
</feature>
<feature type="transmembrane region" description="Helical" evidence="7">
    <location>
        <begin position="374"/>
        <end position="398"/>
    </location>
</feature>
<comment type="caution">
    <text evidence="10">The sequence shown here is derived from an EMBL/GenBank/DDBJ whole genome shotgun (WGS) entry which is preliminary data.</text>
</comment>
<feature type="transmembrane region" description="Helical" evidence="7">
    <location>
        <begin position="327"/>
        <end position="354"/>
    </location>
</feature>
<evidence type="ECO:0000313" key="11">
    <source>
        <dbReference type="Proteomes" id="UP000030134"/>
    </source>
</evidence>
<keyword evidence="3" id="KW-1003">Cell membrane</keyword>